<evidence type="ECO:0000256" key="7">
    <source>
        <dbReference type="SAM" id="MobiDB-lite"/>
    </source>
</evidence>
<keyword evidence="3 8" id="KW-0732">Signal</keyword>
<keyword evidence="10" id="KW-0449">Lipoprotein</keyword>
<dbReference type="EMBL" id="JAGGJZ010000006">
    <property type="protein sequence ID" value="MBP1890445.1"/>
    <property type="molecule type" value="Genomic_DNA"/>
</dbReference>
<dbReference type="Proteomes" id="UP000783390">
    <property type="component" value="Unassembled WGS sequence"/>
</dbReference>
<evidence type="ECO:0000313" key="10">
    <source>
        <dbReference type="EMBL" id="MBP1890445.1"/>
    </source>
</evidence>
<feature type="coiled-coil region" evidence="6">
    <location>
        <begin position="148"/>
        <end position="206"/>
    </location>
</feature>
<dbReference type="PANTHER" id="PTHR47359">
    <property type="entry name" value="PEPTIDOGLYCAN DL-ENDOPEPTIDASE CWLO"/>
    <property type="match status" value="1"/>
</dbReference>
<sequence length="425" mass="46265">MRRKIVAAIIAGMLVVNSAIPAYATPTNKEVNQARDEYAELGAKIANVQNKIDDLNSKIEPLVQKVQNNKTEIANTEKEMGTTQKEIEQTKEKMSEQKEVLGGRLRELYKTGGQTNYISLIFGAQNFSDLISRLDSANRLIQLDKNVVDELVNNQKSLDTKMTSLQEKGKKLEELNKETKQELEKFENLKGEQEKLIDDAKKQQKDFDAKYLSRVERQIISGQLAVINNSNSSIDALKSAVSQLKDIKNNQIKSPTVISEIDSAISKGNNLISQKQEAASQSSPNRGGSVSAPSNGGSSNSGSSNGGGSTHHGSTSAIINEAYKHLGAKYVWGATGPNTFDCSGFTSYVYRKAAGIEIGRTTYDQIGSGRAVSRSQLQPGDLVFPSSHHVGIYVGGGSIIHAPQTGDVVKVSPIWSFYAARRILN</sequence>
<comment type="caution">
    <text evidence="10">The sequence shown here is derived from an EMBL/GenBank/DDBJ whole genome shotgun (WGS) entry which is preliminary data.</text>
</comment>
<feature type="compositionally biased region" description="Low complexity" evidence="7">
    <location>
        <begin position="287"/>
        <end position="303"/>
    </location>
</feature>
<evidence type="ECO:0000256" key="1">
    <source>
        <dbReference type="ARBA" id="ARBA00007074"/>
    </source>
</evidence>
<evidence type="ECO:0000313" key="11">
    <source>
        <dbReference type="Proteomes" id="UP000783390"/>
    </source>
</evidence>
<feature type="coiled-coil region" evidence="6">
    <location>
        <begin position="31"/>
        <end position="100"/>
    </location>
</feature>
<evidence type="ECO:0000259" key="9">
    <source>
        <dbReference type="PROSITE" id="PS51935"/>
    </source>
</evidence>
<evidence type="ECO:0000256" key="2">
    <source>
        <dbReference type="ARBA" id="ARBA00022670"/>
    </source>
</evidence>
<feature type="region of interest" description="Disordered" evidence="7">
    <location>
        <begin position="273"/>
        <end position="313"/>
    </location>
</feature>
<dbReference type="InterPro" id="IPR038765">
    <property type="entry name" value="Papain-like_cys_pep_sf"/>
</dbReference>
<gene>
    <name evidence="10" type="ORF">J2Z53_002040</name>
</gene>
<protein>
    <submittedName>
        <fullName evidence="10">Cell wall-associated NlpC family hydrolase/outer membrane murein-binding lipoprotein Lpp</fullName>
    </submittedName>
</protein>
<dbReference type="InterPro" id="IPR057309">
    <property type="entry name" value="PcsB_CC"/>
</dbReference>
<evidence type="ECO:0000256" key="3">
    <source>
        <dbReference type="ARBA" id="ARBA00022729"/>
    </source>
</evidence>
<keyword evidence="11" id="KW-1185">Reference proteome</keyword>
<evidence type="ECO:0000256" key="8">
    <source>
        <dbReference type="SAM" id="SignalP"/>
    </source>
</evidence>
<reference evidence="10 11" key="1">
    <citation type="submission" date="2021-03" db="EMBL/GenBank/DDBJ databases">
        <title>Genomic Encyclopedia of Type Strains, Phase IV (KMG-IV): sequencing the most valuable type-strain genomes for metagenomic binning, comparative biology and taxonomic classification.</title>
        <authorList>
            <person name="Goeker M."/>
        </authorList>
    </citation>
    <scope>NUCLEOTIDE SEQUENCE [LARGE SCALE GENOMIC DNA]</scope>
    <source>
        <strain evidence="10 11">DSM 3984</strain>
    </source>
</reference>
<dbReference type="InterPro" id="IPR000064">
    <property type="entry name" value="NLP_P60_dom"/>
</dbReference>
<evidence type="ECO:0000256" key="6">
    <source>
        <dbReference type="SAM" id="Coils"/>
    </source>
</evidence>
<proteinExistence type="inferred from homology"/>
<accession>A0ABS4F2G4</accession>
<dbReference type="InterPro" id="IPR051794">
    <property type="entry name" value="PG_Endopeptidase_C40"/>
</dbReference>
<keyword evidence="2" id="KW-0645">Protease</keyword>
<dbReference type="Pfam" id="PF24568">
    <property type="entry name" value="CC_PcsB"/>
    <property type="match status" value="1"/>
</dbReference>
<dbReference type="SUPFAM" id="SSF54001">
    <property type="entry name" value="Cysteine proteinases"/>
    <property type="match status" value="1"/>
</dbReference>
<dbReference type="Pfam" id="PF00877">
    <property type="entry name" value="NLPC_P60"/>
    <property type="match status" value="1"/>
</dbReference>
<dbReference type="Gene3D" id="6.10.250.3150">
    <property type="match status" value="1"/>
</dbReference>
<dbReference type="PANTHER" id="PTHR47359:SF3">
    <property type="entry name" value="NLP_P60 DOMAIN-CONTAINING PROTEIN-RELATED"/>
    <property type="match status" value="1"/>
</dbReference>
<feature type="signal peptide" evidence="8">
    <location>
        <begin position="1"/>
        <end position="24"/>
    </location>
</feature>
<dbReference type="Gene3D" id="3.90.1720.10">
    <property type="entry name" value="endopeptidase domain like (from Nostoc punctiforme)"/>
    <property type="match status" value="1"/>
</dbReference>
<dbReference type="RefSeq" id="WP_209797359.1">
    <property type="nucleotide sequence ID" value="NZ_JAGGJZ010000006.1"/>
</dbReference>
<keyword evidence="4 10" id="KW-0378">Hydrolase</keyword>
<dbReference type="GO" id="GO:0016787">
    <property type="term" value="F:hydrolase activity"/>
    <property type="evidence" value="ECO:0007669"/>
    <property type="project" value="UniProtKB-KW"/>
</dbReference>
<name>A0ABS4F2G4_9CLOT</name>
<evidence type="ECO:0000256" key="4">
    <source>
        <dbReference type="ARBA" id="ARBA00022801"/>
    </source>
</evidence>
<keyword evidence="5" id="KW-0788">Thiol protease</keyword>
<feature type="compositionally biased region" description="Polar residues" evidence="7">
    <location>
        <begin position="273"/>
        <end position="286"/>
    </location>
</feature>
<dbReference type="SUPFAM" id="SSF57997">
    <property type="entry name" value="Tropomyosin"/>
    <property type="match status" value="1"/>
</dbReference>
<organism evidence="10 11">
    <name type="scientific">Clostridium moniliforme</name>
    <dbReference type="NCBI Taxonomy" id="39489"/>
    <lineage>
        <taxon>Bacteria</taxon>
        <taxon>Bacillati</taxon>
        <taxon>Bacillota</taxon>
        <taxon>Clostridia</taxon>
        <taxon>Eubacteriales</taxon>
        <taxon>Clostridiaceae</taxon>
        <taxon>Clostridium</taxon>
    </lineage>
</organism>
<comment type="similarity">
    <text evidence="1">Belongs to the peptidase C40 family.</text>
</comment>
<evidence type="ECO:0000256" key="5">
    <source>
        <dbReference type="ARBA" id="ARBA00022807"/>
    </source>
</evidence>
<feature type="domain" description="NlpC/P60" evidence="9">
    <location>
        <begin position="312"/>
        <end position="425"/>
    </location>
</feature>
<keyword evidence="6" id="KW-0175">Coiled coil</keyword>
<feature type="chain" id="PRO_5046036127" evidence="8">
    <location>
        <begin position="25"/>
        <end position="425"/>
    </location>
</feature>
<dbReference type="PROSITE" id="PS51935">
    <property type="entry name" value="NLPC_P60"/>
    <property type="match status" value="1"/>
</dbReference>